<dbReference type="Proteomes" id="UP000284651">
    <property type="component" value="Unassembled WGS sequence"/>
</dbReference>
<dbReference type="EMBL" id="QSAT01000019">
    <property type="protein sequence ID" value="RGW74921.1"/>
    <property type="molecule type" value="Genomic_DNA"/>
</dbReference>
<dbReference type="AlphaFoldDB" id="A0A413CTQ3"/>
<evidence type="ECO:0000313" key="3">
    <source>
        <dbReference type="Proteomes" id="UP000284651"/>
    </source>
</evidence>
<protein>
    <recommendedName>
        <fullName evidence="4">DUF5067 domain-containing protein</fullName>
    </recommendedName>
</protein>
<sequence length="204" mass="22794">MKNNKLLTSLFVLGMGLSLVACGASDGGTTTKTVGTKTVEKKEEQKFADRKEYETEGLACNFKLPNLDSFYLVKGLEKPVYNTELSLGNTKYEVYDDYLPVLLVYVGDDAFAEWSDGYTIEELATKDLNGEAEYTETKVGGYRALVADLSDEDSLKKQYYIEHPDLPNGIVCIEVCEYDDNDISDELAEAIIKEFKVVELLDVE</sequence>
<dbReference type="PROSITE" id="PS51257">
    <property type="entry name" value="PROKAR_LIPOPROTEIN"/>
    <property type="match status" value="1"/>
</dbReference>
<evidence type="ECO:0008006" key="4">
    <source>
        <dbReference type="Google" id="ProtNLM"/>
    </source>
</evidence>
<keyword evidence="1" id="KW-0732">Signal</keyword>
<feature type="chain" id="PRO_5038829846" description="DUF5067 domain-containing protein" evidence="1">
    <location>
        <begin position="24"/>
        <end position="204"/>
    </location>
</feature>
<dbReference type="RefSeq" id="WP_118357312.1">
    <property type="nucleotide sequence ID" value="NZ_QSAT01000019.1"/>
</dbReference>
<comment type="caution">
    <text evidence="2">The sequence shown here is derived from an EMBL/GenBank/DDBJ whole genome shotgun (WGS) entry which is preliminary data.</text>
</comment>
<name>A0A413CTQ3_9FIRM</name>
<gene>
    <name evidence="2" type="ORF">DWV56_06835</name>
</gene>
<accession>A0A413CTQ3</accession>
<organism evidence="2 3">
    <name type="scientific">Holdemanella biformis</name>
    <dbReference type="NCBI Taxonomy" id="1735"/>
    <lineage>
        <taxon>Bacteria</taxon>
        <taxon>Bacillati</taxon>
        <taxon>Bacillota</taxon>
        <taxon>Erysipelotrichia</taxon>
        <taxon>Erysipelotrichales</taxon>
        <taxon>Erysipelotrichaceae</taxon>
        <taxon>Holdemanella</taxon>
    </lineage>
</organism>
<evidence type="ECO:0000256" key="1">
    <source>
        <dbReference type="SAM" id="SignalP"/>
    </source>
</evidence>
<evidence type="ECO:0000313" key="2">
    <source>
        <dbReference type="EMBL" id="RGW74921.1"/>
    </source>
</evidence>
<reference evidence="2 3" key="1">
    <citation type="submission" date="2018-08" db="EMBL/GenBank/DDBJ databases">
        <title>A genome reference for cultivated species of the human gut microbiota.</title>
        <authorList>
            <person name="Zou Y."/>
            <person name="Xue W."/>
            <person name="Luo G."/>
        </authorList>
    </citation>
    <scope>NUCLEOTIDE SEQUENCE [LARGE SCALE GENOMIC DNA]</scope>
    <source>
        <strain evidence="2 3">AF10-31</strain>
    </source>
</reference>
<proteinExistence type="predicted"/>
<feature type="signal peptide" evidence="1">
    <location>
        <begin position="1"/>
        <end position="23"/>
    </location>
</feature>